<evidence type="ECO:0000256" key="1">
    <source>
        <dbReference type="SAM" id="MobiDB-lite"/>
    </source>
</evidence>
<feature type="region of interest" description="Disordered" evidence="1">
    <location>
        <begin position="947"/>
        <end position="971"/>
    </location>
</feature>
<evidence type="ECO:0000256" key="2">
    <source>
        <dbReference type="SAM" id="Phobius"/>
    </source>
</evidence>
<feature type="transmembrane region" description="Helical" evidence="2">
    <location>
        <begin position="1151"/>
        <end position="1170"/>
    </location>
</feature>
<feature type="transmembrane region" description="Helical" evidence="2">
    <location>
        <begin position="1041"/>
        <end position="1066"/>
    </location>
</feature>
<evidence type="ECO:0000313" key="4">
    <source>
        <dbReference type="Proteomes" id="UP000785679"/>
    </source>
</evidence>
<name>A0A8J8TB77_HALGN</name>
<accession>A0A8J8TB77</accession>
<sequence length="1580" mass="177513">MNEAVATPEKFIRTSLMRLEGVQMMEVVGSKVSNNHYASKGAFIDLSQGTNLILISSTFEQMSAATGGVLSISVDSKALIDDCEFISNSALSQGVLSVNVQSEVSIYRSKFQSNQALTNGVLKVQGDSDILIEGCQFWDNQAEYKNSIGSLFQIKSFAKIVASRFYKNRAYINAFNSNQLGKLMDFIAIPAPITIEDCQFNDNTAFIGTPNLYFFDVGNVSILNSEFSNEQYTTTHSSTQVKGNFIQIISSATMKISKCTFTNGNALVGGAIFIQGEAKLSIEITKFEDNFASKQGGALFVDSVLELSITKRCIFNDNQGKVFGGDAIYVQNSEAGTVTLSNIEFQTRVVTSNFVHIEDVKIVRVSQVVAQHVLKYSSMAYKIGGFYLKNVEAIIIEQSEFINLYGAYNQGGGALVVEYTDDLQTIPVEIRDCIIRDSISSTKGAGLAVINTRMMNITRTNITNNNAAKSGGGLLFSCNTSLSQTYPCTLNIQDSSFTNNHAGQEGGAIKWNFYEPLMTNVVFVNNSAEIYGDDIGSVSKQLIRIMKDMIGAKKLPNSGALFNSLKFNQVLDTIQSGGNDSFYFGLVDKYGSFVRTDNTSSIVIQTIKNSSDFFTTVIESDTQVTAVNGFFSIENLILVSTPNSKQSNYLPFNLYLAIKFITDGVDINVPDNRLDTVENLTALSINLQIKSCQPGQQLQSNGKCKKCEQGTYLLIPPTDVLNCKDCQSEVSVCMGGTEIFPRPGYWRSSNTSDNFMKCLNPISCLGGVSNPEANEECFEGYRGILCATCKRGYSLSESSYKCQKCPSASANSFLLLIFAISIIFFITILVRSNLKNASKEKNQLPVFLRILLNHLQILSLISSFDFNWPNQILEFYKNLSLVSEAQSQLISIDCFIDYNSQYDETHKSFYVKSIVLAVLPAFMVLVSLGVWISLDCVKSLGLKQEPHVKQSSESPRYHTSPNHSEVRQKDEQIDPQTVEMRQEKSGLKGNMISTMIVILFLIHPSITKQMFNLFNCKQIEGTQRLYNDLSVVCYHGQHGTIAIGVAMPCIVIYSLGIPLVGFWVVWRNRGRLQTTGIRQKYGFLYNGYKGGASSFWEILIIYRKVIIIFISVFLVQNGKLVQALVTLMFLLLMLSLVYTLKPYNQEYLNQLESLSLLSSAISVYFCIFFISDSLDPSQLKYDDSSANTMMFLLIIFFQVYFLSYWAYCFFKEFQSTIRQRHPHLYFLVFKCCRQREFQIEKDLEEYQAKVVAPLASKIDSMKDYLVEKVGLYRQGHIPVEDRELREFVIKFTQFQQSVESSQKYQADKRKYHNAEMVLFQAKSDGLSIKDIESFVDYSIAEPQFSKDITASCLVDNDQKLLAKQETIRQRSLVFTKGRGKQSPVLKKKETIKKTNRQFSKDRTIAVSGIMSESAVSIDLVRSKGAKDYDFHCNEQFEEEWNLKEVSQSNLLIDEMFGQAKDADTQKSNFQDLKQLMGSTVSASKGESLSIQCRKTSHFSKKQDRTSPVDLQLTARKALRQQKSSLFQKNKQLGDMAFTKGHIIDLELTQEDMSEEEDRNKRVDDELCLQVIEEEDANRQL</sequence>
<feature type="transmembrane region" description="Helical" evidence="2">
    <location>
        <begin position="1190"/>
        <end position="1210"/>
    </location>
</feature>
<feature type="transmembrane region" description="Helical" evidence="2">
    <location>
        <begin position="989"/>
        <end position="1006"/>
    </location>
</feature>
<keyword evidence="2" id="KW-0812">Transmembrane</keyword>
<evidence type="ECO:0000313" key="3">
    <source>
        <dbReference type="EMBL" id="TNV88083.1"/>
    </source>
</evidence>
<dbReference type="EMBL" id="RRYP01000078">
    <property type="protein sequence ID" value="TNV88083.1"/>
    <property type="molecule type" value="Genomic_DNA"/>
</dbReference>
<keyword evidence="2" id="KW-0472">Membrane</keyword>
<dbReference type="InterPro" id="IPR009030">
    <property type="entry name" value="Growth_fac_rcpt_cys_sf"/>
</dbReference>
<reference evidence="3" key="1">
    <citation type="submission" date="2019-06" db="EMBL/GenBank/DDBJ databases">
        <authorList>
            <person name="Zheng W."/>
        </authorList>
    </citation>
    <scope>NUCLEOTIDE SEQUENCE</scope>
    <source>
        <strain evidence="3">QDHG01</strain>
    </source>
</reference>
<feature type="transmembrane region" description="Helical" evidence="2">
    <location>
        <begin position="1120"/>
        <end position="1139"/>
    </location>
</feature>
<dbReference type="PANTHER" id="PTHR11319">
    <property type="entry name" value="G PROTEIN-COUPLED RECEPTOR-RELATED"/>
    <property type="match status" value="1"/>
</dbReference>
<dbReference type="SUPFAM" id="SSF51126">
    <property type="entry name" value="Pectin lyase-like"/>
    <property type="match status" value="3"/>
</dbReference>
<comment type="caution">
    <text evidence="3">The sequence shown here is derived from an EMBL/GenBank/DDBJ whole genome shotgun (WGS) entry which is preliminary data.</text>
</comment>
<keyword evidence="4" id="KW-1185">Reference proteome</keyword>
<feature type="transmembrane region" description="Helical" evidence="2">
    <location>
        <begin position="813"/>
        <end position="834"/>
    </location>
</feature>
<gene>
    <name evidence="3" type="ORF">FGO68_gene9457</name>
</gene>
<feature type="compositionally biased region" description="Polar residues" evidence="1">
    <location>
        <begin position="951"/>
        <end position="963"/>
    </location>
</feature>
<feature type="transmembrane region" description="Helical" evidence="2">
    <location>
        <begin position="846"/>
        <end position="864"/>
    </location>
</feature>
<dbReference type="PANTHER" id="PTHR11319:SF35">
    <property type="entry name" value="OUTER MEMBRANE PROTEIN PMPC-RELATED"/>
    <property type="match status" value="1"/>
</dbReference>
<organism evidence="3 4">
    <name type="scientific">Halteria grandinella</name>
    <dbReference type="NCBI Taxonomy" id="5974"/>
    <lineage>
        <taxon>Eukaryota</taxon>
        <taxon>Sar</taxon>
        <taxon>Alveolata</taxon>
        <taxon>Ciliophora</taxon>
        <taxon>Intramacronucleata</taxon>
        <taxon>Spirotrichea</taxon>
        <taxon>Stichotrichia</taxon>
        <taxon>Sporadotrichida</taxon>
        <taxon>Halteriidae</taxon>
        <taxon>Halteria</taxon>
    </lineage>
</organism>
<feature type="transmembrane region" description="Helical" evidence="2">
    <location>
        <begin position="1095"/>
        <end position="1114"/>
    </location>
</feature>
<protein>
    <recommendedName>
        <fullName evidence="5">Right handed beta helix domain-containing protein</fullName>
    </recommendedName>
</protein>
<dbReference type="Proteomes" id="UP000785679">
    <property type="component" value="Unassembled WGS sequence"/>
</dbReference>
<proteinExistence type="predicted"/>
<dbReference type="OrthoDB" id="10035969at2759"/>
<keyword evidence="2" id="KW-1133">Transmembrane helix</keyword>
<feature type="transmembrane region" description="Helical" evidence="2">
    <location>
        <begin position="909"/>
        <end position="934"/>
    </location>
</feature>
<dbReference type="SUPFAM" id="SSF57184">
    <property type="entry name" value="Growth factor receptor domain"/>
    <property type="match status" value="1"/>
</dbReference>
<evidence type="ECO:0008006" key="5">
    <source>
        <dbReference type="Google" id="ProtNLM"/>
    </source>
</evidence>
<dbReference type="InterPro" id="IPR011050">
    <property type="entry name" value="Pectin_lyase_fold/virulence"/>
</dbReference>